<evidence type="ECO:0000256" key="4">
    <source>
        <dbReference type="PROSITE-ProRule" id="PRU00335"/>
    </source>
</evidence>
<keyword evidence="2 4" id="KW-0238">DNA-binding</keyword>
<accession>A0ABU0IPA4</accession>
<dbReference type="InterPro" id="IPR001647">
    <property type="entry name" value="HTH_TetR"/>
</dbReference>
<dbReference type="EMBL" id="JAUSVS010000002">
    <property type="protein sequence ID" value="MDQ0463841.1"/>
    <property type="molecule type" value="Genomic_DNA"/>
</dbReference>
<dbReference type="Gene3D" id="1.10.357.10">
    <property type="entry name" value="Tetracycline Repressor, domain 2"/>
    <property type="match status" value="1"/>
</dbReference>
<protein>
    <submittedName>
        <fullName evidence="6">TetR/AcrR family transcriptional repressor of lmrAB and yxaGH operons</fullName>
    </submittedName>
</protein>
<keyword evidence="7" id="KW-1185">Reference proteome</keyword>
<organism evidence="6 7">
    <name type="scientific">Caulobacter ginsengisoli</name>
    <dbReference type="NCBI Taxonomy" id="400775"/>
    <lineage>
        <taxon>Bacteria</taxon>
        <taxon>Pseudomonadati</taxon>
        <taxon>Pseudomonadota</taxon>
        <taxon>Alphaproteobacteria</taxon>
        <taxon>Caulobacterales</taxon>
        <taxon>Caulobacteraceae</taxon>
        <taxon>Caulobacter</taxon>
    </lineage>
</organism>
<dbReference type="PRINTS" id="PR00455">
    <property type="entry name" value="HTHTETR"/>
</dbReference>
<proteinExistence type="predicted"/>
<dbReference type="PANTHER" id="PTHR47506:SF3">
    <property type="entry name" value="HTH-TYPE TRANSCRIPTIONAL REGULATOR LMRA"/>
    <property type="match status" value="1"/>
</dbReference>
<gene>
    <name evidence="6" type="ORF">QO010_001612</name>
</gene>
<dbReference type="Pfam" id="PF21993">
    <property type="entry name" value="TetR_C_13_2"/>
    <property type="match status" value="1"/>
</dbReference>
<dbReference type="InterPro" id="IPR009057">
    <property type="entry name" value="Homeodomain-like_sf"/>
</dbReference>
<feature type="DNA-binding region" description="H-T-H motif" evidence="4">
    <location>
        <begin position="28"/>
        <end position="47"/>
    </location>
</feature>
<reference evidence="6 7" key="1">
    <citation type="submission" date="2023-07" db="EMBL/GenBank/DDBJ databases">
        <title>Genomic Encyclopedia of Type Strains, Phase IV (KMG-IV): sequencing the most valuable type-strain genomes for metagenomic binning, comparative biology and taxonomic classification.</title>
        <authorList>
            <person name="Goeker M."/>
        </authorList>
    </citation>
    <scope>NUCLEOTIDE SEQUENCE [LARGE SCALE GENOMIC DNA]</scope>
    <source>
        <strain evidence="6 7">DSM 18695</strain>
    </source>
</reference>
<comment type="caution">
    <text evidence="6">The sequence shown here is derived from an EMBL/GenBank/DDBJ whole genome shotgun (WGS) entry which is preliminary data.</text>
</comment>
<dbReference type="PANTHER" id="PTHR47506">
    <property type="entry name" value="TRANSCRIPTIONAL REGULATORY PROTEIN"/>
    <property type="match status" value="1"/>
</dbReference>
<dbReference type="InterPro" id="IPR036271">
    <property type="entry name" value="Tet_transcr_reg_TetR-rel_C_sf"/>
</dbReference>
<evidence type="ECO:0000256" key="2">
    <source>
        <dbReference type="ARBA" id="ARBA00023125"/>
    </source>
</evidence>
<dbReference type="Pfam" id="PF00440">
    <property type="entry name" value="TetR_N"/>
    <property type="match status" value="1"/>
</dbReference>
<evidence type="ECO:0000313" key="6">
    <source>
        <dbReference type="EMBL" id="MDQ0463841.1"/>
    </source>
</evidence>
<sequence length="189" mass="19817">MPTPPKHRQAIVTAAATLFRRRGYAGTGLNDIVARSGAPKGSLYHYFPAGKAAIGEAAVRQAGALVERTLERLAAEAPDAGALMVSYCGWLAHWMGQSGWRDGCPIATTLLETAGEEEAIRAAGQAVMAGWVEVVAGRLVADGHEPEAAGRLAGFGVSALEGALLRARVERDAGPILEAAEMLGRLYRL</sequence>
<keyword evidence="1" id="KW-0805">Transcription regulation</keyword>
<evidence type="ECO:0000313" key="7">
    <source>
        <dbReference type="Proteomes" id="UP001228905"/>
    </source>
</evidence>
<dbReference type="RefSeq" id="WP_307348054.1">
    <property type="nucleotide sequence ID" value="NZ_JAUSVS010000002.1"/>
</dbReference>
<feature type="domain" description="HTH tetR-type" evidence="5">
    <location>
        <begin position="5"/>
        <end position="65"/>
    </location>
</feature>
<dbReference type="Proteomes" id="UP001228905">
    <property type="component" value="Unassembled WGS sequence"/>
</dbReference>
<dbReference type="SUPFAM" id="SSF46689">
    <property type="entry name" value="Homeodomain-like"/>
    <property type="match status" value="1"/>
</dbReference>
<dbReference type="InterPro" id="IPR054156">
    <property type="entry name" value="YxaF_TetR_C"/>
</dbReference>
<evidence type="ECO:0000256" key="1">
    <source>
        <dbReference type="ARBA" id="ARBA00023015"/>
    </source>
</evidence>
<evidence type="ECO:0000259" key="5">
    <source>
        <dbReference type="PROSITE" id="PS50977"/>
    </source>
</evidence>
<keyword evidence="3" id="KW-0804">Transcription</keyword>
<dbReference type="SUPFAM" id="SSF48498">
    <property type="entry name" value="Tetracyclin repressor-like, C-terminal domain"/>
    <property type="match status" value="1"/>
</dbReference>
<evidence type="ECO:0000256" key="3">
    <source>
        <dbReference type="ARBA" id="ARBA00023163"/>
    </source>
</evidence>
<name>A0ABU0IPA4_9CAUL</name>
<dbReference type="PROSITE" id="PS50977">
    <property type="entry name" value="HTH_TETR_2"/>
    <property type="match status" value="1"/>
</dbReference>